<dbReference type="EMBL" id="MU157851">
    <property type="protein sequence ID" value="KAF9528588.1"/>
    <property type="molecule type" value="Genomic_DNA"/>
</dbReference>
<name>A0A9P6JQ80_9AGAR</name>
<evidence type="ECO:0000256" key="4">
    <source>
        <dbReference type="ARBA" id="ARBA00023136"/>
    </source>
</evidence>
<feature type="transmembrane region" description="Helical" evidence="5">
    <location>
        <begin position="99"/>
        <end position="118"/>
    </location>
</feature>
<protein>
    <submittedName>
        <fullName evidence="6">Uncharacterized protein</fullName>
    </submittedName>
</protein>
<dbReference type="Pfam" id="PF01124">
    <property type="entry name" value="MAPEG"/>
    <property type="match status" value="1"/>
</dbReference>
<gene>
    <name evidence="6" type="ORF">CPB83DRAFT_894112</name>
</gene>
<keyword evidence="2 5" id="KW-0812">Transmembrane</keyword>
<dbReference type="InterPro" id="IPR023352">
    <property type="entry name" value="MAPEG-like_dom_sf"/>
</dbReference>
<accession>A0A9P6JQ80</accession>
<dbReference type="Proteomes" id="UP000807306">
    <property type="component" value="Unassembled WGS sequence"/>
</dbReference>
<feature type="transmembrane region" description="Helical" evidence="5">
    <location>
        <begin position="73"/>
        <end position="93"/>
    </location>
</feature>
<evidence type="ECO:0000256" key="1">
    <source>
        <dbReference type="ARBA" id="ARBA00004370"/>
    </source>
</evidence>
<evidence type="ECO:0000256" key="2">
    <source>
        <dbReference type="ARBA" id="ARBA00022692"/>
    </source>
</evidence>
<keyword evidence="4 5" id="KW-0472">Membrane</keyword>
<keyword evidence="7" id="KW-1185">Reference proteome</keyword>
<keyword evidence="3 5" id="KW-1133">Transmembrane helix</keyword>
<feature type="transmembrane region" description="Helical" evidence="5">
    <location>
        <begin position="130"/>
        <end position="151"/>
    </location>
</feature>
<dbReference type="OrthoDB" id="2122304at2759"/>
<dbReference type="GO" id="GO:0016020">
    <property type="term" value="C:membrane"/>
    <property type="evidence" value="ECO:0007669"/>
    <property type="project" value="UniProtKB-SubCell"/>
</dbReference>
<proteinExistence type="predicted"/>
<organism evidence="6 7">
    <name type="scientific">Crepidotus variabilis</name>
    <dbReference type="NCBI Taxonomy" id="179855"/>
    <lineage>
        <taxon>Eukaryota</taxon>
        <taxon>Fungi</taxon>
        <taxon>Dikarya</taxon>
        <taxon>Basidiomycota</taxon>
        <taxon>Agaricomycotina</taxon>
        <taxon>Agaricomycetes</taxon>
        <taxon>Agaricomycetidae</taxon>
        <taxon>Agaricales</taxon>
        <taxon>Agaricineae</taxon>
        <taxon>Crepidotaceae</taxon>
        <taxon>Crepidotus</taxon>
    </lineage>
</organism>
<dbReference type="SUPFAM" id="SSF161084">
    <property type="entry name" value="MAPEG domain-like"/>
    <property type="match status" value="1"/>
</dbReference>
<sequence length="154" mass="17123">MVLLSTNYSLYSIPAMIGLAYYPSFAKNFTMTNRGAFDNMYPRKNIPKLEAKPNAKIPHELALKLTRMEAAHYNGMECLPLFGLSVLAANYAGVAAEKLNIAAGLFILCRTLYNYVYINQTKASTSVLRSAVWMLSMTFPAYLCFQAAQLASLK</sequence>
<comment type="caution">
    <text evidence="6">The sequence shown here is derived from an EMBL/GenBank/DDBJ whole genome shotgun (WGS) entry which is preliminary data.</text>
</comment>
<dbReference type="PANTHER" id="PTHR35371">
    <property type="entry name" value="INNER MEMBRANE PROTEIN"/>
    <property type="match status" value="1"/>
</dbReference>
<dbReference type="Gene3D" id="1.20.120.550">
    <property type="entry name" value="Membrane associated eicosanoid/glutathione metabolism-like domain"/>
    <property type="match status" value="1"/>
</dbReference>
<dbReference type="PANTHER" id="PTHR35371:SF1">
    <property type="entry name" value="BLR7753 PROTEIN"/>
    <property type="match status" value="1"/>
</dbReference>
<evidence type="ECO:0000256" key="3">
    <source>
        <dbReference type="ARBA" id="ARBA00022989"/>
    </source>
</evidence>
<dbReference type="InterPro" id="IPR001129">
    <property type="entry name" value="Membr-assoc_MAPEG"/>
</dbReference>
<evidence type="ECO:0000313" key="7">
    <source>
        <dbReference type="Proteomes" id="UP000807306"/>
    </source>
</evidence>
<evidence type="ECO:0000256" key="5">
    <source>
        <dbReference type="SAM" id="Phobius"/>
    </source>
</evidence>
<dbReference type="AlphaFoldDB" id="A0A9P6JQ80"/>
<evidence type="ECO:0000313" key="6">
    <source>
        <dbReference type="EMBL" id="KAF9528588.1"/>
    </source>
</evidence>
<feature type="transmembrane region" description="Helical" evidence="5">
    <location>
        <begin position="6"/>
        <end position="24"/>
    </location>
</feature>
<reference evidence="6" key="1">
    <citation type="submission" date="2020-11" db="EMBL/GenBank/DDBJ databases">
        <authorList>
            <consortium name="DOE Joint Genome Institute"/>
            <person name="Ahrendt S."/>
            <person name="Riley R."/>
            <person name="Andreopoulos W."/>
            <person name="Labutti K."/>
            <person name="Pangilinan J."/>
            <person name="Ruiz-Duenas F.J."/>
            <person name="Barrasa J.M."/>
            <person name="Sanchez-Garcia M."/>
            <person name="Camarero S."/>
            <person name="Miyauchi S."/>
            <person name="Serrano A."/>
            <person name="Linde D."/>
            <person name="Babiker R."/>
            <person name="Drula E."/>
            <person name="Ayuso-Fernandez I."/>
            <person name="Pacheco R."/>
            <person name="Padilla G."/>
            <person name="Ferreira P."/>
            <person name="Barriuso J."/>
            <person name="Kellner H."/>
            <person name="Castanera R."/>
            <person name="Alfaro M."/>
            <person name="Ramirez L."/>
            <person name="Pisabarro A.G."/>
            <person name="Kuo A."/>
            <person name="Tritt A."/>
            <person name="Lipzen A."/>
            <person name="He G."/>
            <person name="Yan M."/>
            <person name="Ng V."/>
            <person name="Cullen D."/>
            <person name="Martin F."/>
            <person name="Rosso M.-N."/>
            <person name="Henrissat B."/>
            <person name="Hibbett D."/>
            <person name="Martinez A.T."/>
            <person name="Grigoriev I.V."/>
        </authorList>
    </citation>
    <scope>NUCLEOTIDE SEQUENCE</scope>
    <source>
        <strain evidence="6">CBS 506.95</strain>
    </source>
</reference>
<comment type="subcellular location">
    <subcellularLocation>
        <location evidence="1">Membrane</location>
    </subcellularLocation>
</comment>